<keyword evidence="3" id="KW-0731">Sigma factor</keyword>
<dbReference type="InterPro" id="IPR013325">
    <property type="entry name" value="RNA_pol_sigma_r2"/>
</dbReference>
<dbReference type="Proteomes" id="UP000199577">
    <property type="component" value="Unassembled WGS sequence"/>
</dbReference>
<evidence type="ECO:0000259" key="5">
    <source>
        <dbReference type="Pfam" id="PF04542"/>
    </source>
</evidence>
<dbReference type="InterPro" id="IPR013324">
    <property type="entry name" value="RNA_pol_sigma_r3/r4-like"/>
</dbReference>
<gene>
    <name evidence="7" type="ORF">SAMN05421747_1199</name>
</gene>
<dbReference type="CDD" id="cd06171">
    <property type="entry name" value="Sigma70_r4"/>
    <property type="match status" value="1"/>
</dbReference>
<dbReference type="GO" id="GO:0006352">
    <property type="term" value="P:DNA-templated transcription initiation"/>
    <property type="evidence" value="ECO:0007669"/>
    <property type="project" value="InterPro"/>
</dbReference>
<dbReference type="InterPro" id="IPR014284">
    <property type="entry name" value="RNA_pol_sigma-70_dom"/>
</dbReference>
<keyword evidence="2" id="KW-0805">Transcription regulation</keyword>
<dbReference type="Pfam" id="PF04542">
    <property type="entry name" value="Sigma70_r2"/>
    <property type="match status" value="1"/>
</dbReference>
<dbReference type="PANTHER" id="PTHR43133">
    <property type="entry name" value="RNA POLYMERASE ECF-TYPE SIGMA FACTO"/>
    <property type="match status" value="1"/>
</dbReference>
<evidence type="ECO:0000259" key="6">
    <source>
        <dbReference type="Pfam" id="PF08281"/>
    </source>
</evidence>
<dbReference type="OrthoDB" id="654988at2"/>
<evidence type="ECO:0000256" key="1">
    <source>
        <dbReference type="ARBA" id="ARBA00010641"/>
    </source>
</evidence>
<dbReference type="SUPFAM" id="SSF88659">
    <property type="entry name" value="Sigma3 and sigma4 domains of RNA polymerase sigma factors"/>
    <property type="match status" value="1"/>
</dbReference>
<evidence type="ECO:0000313" key="8">
    <source>
        <dbReference type="Proteomes" id="UP000199577"/>
    </source>
</evidence>
<dbReference type="GO" id="GO:0003677">
    <property type="term" value="F:DNA binding"/>
    <property type="evidence" value="ECO:0007669"/>
    <property type="project" value="InterPro"/>
</dbReference>
<dbReference type="STRING" id="623281.SAMN05421747_1199"/>
<name>A0A1I1L5J9_9SPHI</name>
<dbReference type="SUPFAM" id="SSF88946">
    <property type="entry name" value="Sigma2 domain of RNA polymerase sigma factors"/>
    <property type="match status" value="1"/>
</dbReference>
<keyword evidence="8" id="KW-1185">Reference proteome</keyword>
<dbReference type="GO" id="GO:0016987">
    <property type="term" value="F:sigma factor activity"/>
    <property type="evidence" value="ECO:0007669"/>
    <property type="project" value="UniProtKB-KW"/>
</dbReference>
<dbReference type="Pfam" id="PF08281">
    <property type="entry name" value="Sigma70_r4_2"/>
    <property type="match status" value="1"/>
</dbReference>
<dbReference type="InterPro" id="IPR036388">
    <property type="entry name" value="WH-like_DNA-bd_sf"/>
</dbReference>
<dbReference type="EMBL" id="FOLL01000019">
    <property type="protein sequence ID" value="SFC68225.1"/>
    <property type="molecule type" value="Genomic_DNA"/>
</dbReference>
<feature type="domain" description="RNA polymerase sigma-70 region 2" evidence="5">
    <location>
        <begin position="37"/>
        <end position="96"/>
    </location>
</feature>
<dbReference type="InterPro" id="IPR013249">
    <property type="entry name" value="RNA_pol_sigma70_r4_t2"/>
</dbReference>
<accession>A0A1I1L5J9</accession>
<dbReference type="InterPro" id="IPR039425">
    <property type="entry name" value="RNA_pol_sigma-70-like"/>
</dbReference>
<evidence type="ECO:0000256" key="3">
    <source>
        <dbReference type="ARBA" id="ARBA00023082"/>
    </source>
</evidence>
<proteinExistence type="inferred from homology"/>
<evidence type="ECO:0000256" key="4">
    <source>
        <dbReference type="ARBA" id="ARBA00023163"/>
    </source>
</evidence>
<dbReference type="PANTHER" id="PTHR43133:SF46">
    <property type="entry name" value="RNA POLYMERASE SIGMA-70 FACTOR ECF SUBFAMILY"/>
    <property type="match status" value="1"/>
</dbReference>
<keyword evidence="4" id="KW-0804">Transcription</keyword>
<dbReference type="AlphaFoldDB" id="A0A1I1L5J9"/>
<sequence>MLYFADVNTAKQAHTRQRVSTSDEVLFEQLHKSSWSMLFQLACKKVGDRDEAYDLLQELFVELWNKRDVFPLNNLSPAWLKKRLWYKLITYFRTQGFHRRHLEDFRRFMALEYPAVQPDESSVKLAESQFEIIMEAVELAVAQMPDRMQEVFLLNRERHFSIDEIAQHLGLSPNTVRNHLHAAMKRLRKSLQMQNLTAPCLALIWWVFVG</sequence>
<dbReference type="InterPro" id="IPR007627">
    <property type="entry name" value="RNA_pol_sigma70_r2"/>
</dbReference>
<evidence type="ECO:0000256" key="2">
    <source>
        <dbReference type="ARBA" id="ARBA00023015"/>
    </source>
</evidence>
<protein>
    <submittedName>
        <fullName evidence="7">RNA polymerase sigma-70 factor, ECF subfamily</fullName>
    </submittedName>
</protein>
<organism evidence="7 8">
    <name type="scientific">Parapedobacter composti</name>
    <dbReference type="NCBI Taxonomy" id="623281"/>
    <lineage>
        <taxon>Bacteria</taxon>
        <taxon>Pseudomonadati</taxon>
        <taxon>Bacteroidota</taxon>
        <taxon>Sphingobacteriia</taxon>
        <taxon>Sphingobacteriales</taxon>
        <taxon>Sphingobacteriaceae</taxon>
        <taxon>Parapedobacter</taxon>
    </lineage>
</organism>
<dbReference type="NCBIfam" id="TIGR02937">
    <property type="entry name" value="sigma70-ECF"/>
    <property type="match status" value="1"/>
</dbReference>
<reference evidence="7 8" key="1">
    <citation type="submission" date="2016-10" db="EMBL/GenBank/DDBJ databases">
        <authorList>
            <person name="de Groot N.N."/>
        </authorList>
    </citation>
    <scope>NUCLEOTIDE SEQUENCE [LARGE SCALE GENOMIC DNA]</scope>
    <source>
        <strain evidence="7 8">DSM 22900</strain>
    </source>
</reference>
<comment type="similarity">
    <text evidence="1">Belongs to the sigma-70 factor family. ECF subfamily.</text>
</comment>
<dbReference type="Gene3D" id="1.10.1740.10">
    <property type="match status" value="1"/>
</dbReference>
<feature type="domain" description="RNA polymerase sigma factor 70 region 4 type 2" evidence="6">
    <location>
        <begin position="135"/>
        <end position="187"/>
    </location>
</feature>
<evidence type="ECO:0000313" key="7">
    <source>
        <dbReference type="EMBL" id="SFC68225.1"/>
    </source>
</evidence>
<dbReference type="Gene3D" id="1.10.10.10">
    <property type="entry name" value="Winged helix-like DNA-binding domain superfamily/Winged helix DNA-binding domain"/>
    <property type="match status" value="1"/>
</dbReference>